<comment type="similarity">
    <text evidence="1">Belongs to the IUNH family.</text>
</comment>
<evidence type="ECO:0000256" key="3">
    <source>
        <dbReference type="ARBA" id="ARBA00023295"/>
    </source>
</evidence>
<evidence type="ECO:0000256" key="1">
    <source>
        <dbReference type="ARBA" id="ARBA00009176"/>
    </source>
</evidence>
<dbReference type="InterPro" id="IPR001910">
    <property type="entry name" value="Inosine/uridine_hydrolase_dom"/>
</dbReference>
<name>A0A9P5SIJ0_9FUNG</name>
<keyword evidence="6" id="KW-1185">Reference proteome</keyword>
<dbReference type="PANTHER" id="PTHR12304">
    <property type="entry name" value="INOSINE-URIDINE PREFERRING NUCLEOSIDE HYDROLASE"/>
    <property type="match status" value="1"/>
</dbReference>
<dbReference type="GO" id="GO:0006152">
    <property type="term" value="P:purine nucleoside catabolic process"/>
    <property type="evidence" value="ECO:0007669"/>
    <property type="project" value="TreeGrafter"/>
</dbReference>
<dbReference type="GO" id="GO:0005829">
    <property type="term" value="C:cytosol"/>
    <property type="evidence" value="ECO:0007669"/>
    <property type="project" value="TreeGrafter"/>
</dbReference>
<dbReference type="InterPro" id="IPR023186">
    <property type="entry name" value="IUNH"/>
</dbReference>
<organism evidence="5 6">
    <name type="scientific">Podila minutissima</name>
    <dbReference type="NCBI Taxonomy" id="64525"/>
    <lineage>
        <taxon>Eukaryota</taxon>
        <taxon>Fungi</taxon>
        <taxon>Fungi incertae sedis</taxon>
        <taxon>Mucoromycota</taxon>
        <taxon>Mortierellomycotina</taxon>
        <taxon>Mortierellomycetes</taxon>
        <taxon>Mortierellales</taxon>
        <taxon>Mortierellaceae</taxon>
        <taxon>Podila</taxon>
    </lineage>
</organism>
<gene>
    <name evidence="5" type="ORF">BG006_006797</name>
</gene>
<protein>
    <recommendedName>
        <fullName evidence="4">Inosine/uridine-preferring nucleoside hydrolase domain-containing protein</fullName>
    </recommendedName>
</protein>
<accession>A0A9P5SIJ0</accession>
<reference evidence="5" key="1">
    <citation type="journal article" date="2020" name="Fungal Divers.">
        <title>Resolving the Mortierellaceae phylogeny through synthesis of multi-gene phylogenetics and phylogenomics.</title>
        <authorList>
            <person name="Vandepol N."/>
            <person name="Liber J."/>
            <person name="Desiro A."/>
            <person name="Na H."/>
            <person name="Kennedy M."/>
            <person name="Barry K."/>
            <person name="Grigoriev I.V."/>
            <person name="Miller A.N."/>
            <person name="O'Donnell K."/>
            <person name="Stajich J.E."/>
            <person name="Bonito G."/>
        </authorList>
    </citation>
    <scope>NUCLEOTIDE SEQUENCE</scope>
    <source>
        <strain evidence="5">NVP1</strain>
    </source>
</reference>
<evidence type="ECO:0000256" key="2">
    <source>
        <dbReference type="ARBA" id="ARBA00022801"/>
    </source>
</evidence>
<feature type="domain" description="Inosine/uridine-preferring nucleoside hydrolase" evidence="4">
    <location>
        <begin position="5"/>
        <end position="378"/>
    </location>
</feature>
<proteinExistence type="inferred from homology"/>
<comment type="caution">
    <text evidence="5">The sequence shown here is derived from an EMBL/GenBank/DDBJ whole genome shotgun (WGS) entry which is preliminary data.</text>
</comment>
<evidence type="ECO:0000313" key="6">
    <source>
        <dbReference type="Proteomes" id="UP000696485"/>
    </source>
</evidence>
<dbReference type="Pfam" id="PF01156">
    <property type="entry name" value="IU_nuc_hydro"/>
    <property type="match status" value="1"/>
</dbReference>
<sequence length="405" mass="44616">MSACILDCDPGIDDTLAILHCMCSDKVDLKAITLCYGNTNLDNVTKNLFTILHVLGKEVSEERIATLQGPAAERLRRIRNQKPVVATGARGPLVLEPAYGEDFHGSDGLGELHVNDPDLAPTDWAEVLGLLDPERMGKVLDKAAGDIPSAKLYSLSKRIAHEEILHQLREAEPNTITLIAIGPMTNLALAYEQDPVTFARCKRVICMGGNLDIPGNVSAVAEFNFHACPHAVNIMLQATTNADPSKAIKLYMLPTDVTHQVSLKSSTMKEYVTPLNTPLSIFSSLLLGFLFDLLKRKLHYTAMNLHDPLCIGFFIDIENEEDIKSVGWTMEQRDIRIETEGVLTRGMLVVDRRKRSTKAAPGTRSCTNVVLKADPERYLASMLHDIWGVTNYVPSAAEDEDELVA</sequence>
<keyword evidence="2" id="KW-0378">Hydrolase</keyword>
<dbReference type="EMBL" id="JAAAUY010000411">
    <property type="protein sequence ID" value="KAF9330250.1"/>
    <property type="molecule type" value="Genomic_DNA"/>
</dbReference>
<keyword evidence="3" id="KW-0326">Glycosidase</keyword>
<evidence type="ECO:0000313" key="5">
    <source>
        <dbReference type="EMBL" id="KAF9330250.1"/>
    </source>
</evidence>
<dbReference type="Proteomes" id="UP000696485">
    <property type="component" value="Unassembled WGS sequence"/>
</dbReference>
<dbReference type="InterPro" id="IPR036452">
    <property type="entry name" value="Ribo_hydro-like"/>
</dbReference>
<dbReference type="AlphaFoldDB" id="A0A9P5SIJ0"/>
<dbReference type="GO" id="GO:0008477">
    <property type="term" value="F:purine nucleosidase activity"/>
    <property type="evidence" value="ECO:0007669"/>
    <property type="project" value="TreeGrafter"/>
</dbReference>
<dbReference type="SUPFAM" id="SSF53590">
    <property type="entry name" value="Nucleoside hydrolase"/>
    <property type="match status" value="1"/>
</dbReference>
<dbReference type="PANTHER" id="PTHR12304:SF56">
    <property type="entry name" value="HYDROLASE, PUTATIVE (AFU_ORTHOLOGUE AFUA_1G11790)-RELATED"/>
    <property type="match status" value="1"/>
</dbReference>
<evidence type="ECO:0000259" key="4">
    <source>
        <dbReference type="Pfam" id="PF01156"/>
    </source>
</evidence>
<dbReference type="Gene3D" id="3.90.245.10">
    <property type="entry name" value="Ribonucleoside hydrolase-like"/>
    <property type="match status" value="1"/>
</dbReference>